<comment type="function">
    <text evidence="4">Initiates the rapid degradation of small, acid-soluble proteins during spore germination.</text>
</comment>
<evidence type="ECO:0000256" key="1">
    <source>
        <dbReference type="ARBA" id="ARBA00022670"/>
    </source>
</evidence>
<organism evidence="5 6">
    <name type="scientific">Catenibacillus scindens</name>
    <dbReference type="NCBI Taxonomy" id="673271"/>
    <lineage>
        <taxon>Bacteria</taxon>
        <taxon>Bacillati</taxon>
        <taxon>Bacillota</taxon>
        <taxon>Clostridia</taxon>
        <taxon>Lachnospirales</taxon>
        <taxon>Lachnospiraceae</taxon>
        <taxon>Catenibacillus</taxon>
    </lineage>
</organism>
<proteinExistence type="inferred from homology"/>
<dbReference type="SUPFAM" id="SSF53163">
    <property type="entry name" value="HybD-like"/>
    <property type="match status" value="1"/>
</dbReference>
<dbReference type="Pfam" id="PF03418">
    <property type="entry name" value="Peptidase_A25"/>
    <property type="match status" value="1"/>
</dbReference>
<feature type="chain" id="PRO_5031647490" description="Germination protease" evidence="4">
    <location>
        <begin position="12"/>
        <end position="327"/>
    </location>
</feature>
<evidence type="ECO:0000313" key="6">
    <source>
        <dbReference type="Proteomes" id="UP000543642"/>
    </source>
</evidence>
<sequence length="327" mass="35879">MREGSAYIRTDLAIESAQDFSRGGQSLEGVSVRERDVENGEIHITHVHIKDETGARKLQKPVGRYITLETPYLAKEDRSYHQEITSALMEELRHLIPDINTKKILVVGIGNREITPDALGPMVVDHLFITRHLVREYGENSKVTRGLGTVSAIAPGVMAQTGMEGREVICGIIHETHPDVAIIIDALAARSVSRLNTTIQLTDAGISPGSGVGNHRHGLNRESLGIPVVAIGIPTVIDAATIVNDTMNSLMEALEQRGVYQDVYDAVRSFDHQEKYLLMRELMAPEVANMFVTPKDIDETIGRISYTISEAINSICHPIEGDISCPS</sequence>
<dbReference type="GO" id="GO:0009847">
    <property type="term" value="P:spore germination"/>
    <property type="evidence" value="ECO:0007669"/>
    <property type="project" value="UniProtKB-UniRule"/>
</dbReference>
<comment type="subunit">
    <text evidence="4">Homotetramer.</text>
</comment>
<dbReference type="HAMAP" id="MF_00626">
    <property type="entry name" value="Germination_prot"/>
    <property type="match status" value="1"/>
</dbReference>
<feature type="propeptide" id="PRO_5031647491" evidence="4">
    <location>
        <begin position="1"/>
        <end position="11"/>
    </location>
</feature>
<dbReference type="EMBL" id="JACHFW010000005">
    <property type="protein sequence ID" value="MBB5264535.1"/>
    <property type="molecule type" value="Genomic_DNA"/>
</dbReference>
<comment type="catalytic activity">
    <reaction evidence="4">
        <text>Endopeptidase action with P4 Glu or Asp, P1 preferably Glu &gt; Asp, P1' hydrophobic and P2' Ala.</text>
        <dbReference type="EC" id="3.4.24.78"/>
    </reaction>
</comment>
<evidence type="ECO:0000256" key="4">
    <source>
        <dbReference type="HAMAP-Rule" id="MF_00626"/>
    </source>
</evidence>
<comment type="caution">
    <text evidence="5">The sequence shown here is derived from an EMBL/GenBank/DDBJ whole genome shotgun (WGS) entry which is preliminary data.</text>
</comment>
<comment type="PTM">
    <text evidence="4">Autoproteolytically processed. The inactive tetrameric zymogen termed p46 autoprocesses to a smaller form termed p41, which is active only during spore germination.</text>
</comment>
<keyword evidence="3 4" id="KW-0865">Zymogen</keyword>
<reference evidence="5 6" key="1">
    <citation type="submission" date="2020-08" db="EMBL/GenBank/DDBJ databases">
        <title>Genomic Encyclopedia of Type Strains, Phase IV (KMG-IV): sequencing the most valuable type-strain genomes for metagenomic binning, comparative biology and taxonomic classification.</title>
        <authorList>
            <person name="Goeker M."/>
        </authorList>
    </citation>
    <scope>NUCLEOTIDE SEQUENCE [LARGE SCALE GENOMIC DNA]</scope>
    <source>
        <strain evidence="5 6">DSM 106146</strain>
    </source>
</reference>
<keyword evidence="2 4" id="KW-0378">Hydrolase</keyword>
<dbReference type="InterPro" id="IPR005080">
    <property type="entry name" value="Peptidase_A25"/>
</dbReference>
<dbReference type="InterPro" id="IPR023430">
    <property type="entry name" value="Pept_HybD-like_dom_sf"/>
</dbReference>
<evidence type="ECO:0000313" key="5">
    <source>
        <dbReference type="EMBL" id="MBB5264535.1"/>
    </source>
</evidence>
<dbReference type="GO" id="GO:0004222">
    <property type="term" value="F:metalloendopeptidase activity"/>
    <property type="evidence" value="ECO:0007669"/>
    <property type="project" value="UniProtKB-UniRule"/>
</dbReference>
<dbReference type="Proteomes" id="UP000543642">
    <property type="component" value="Unassembled WGS sequence"/>
</dbReference>
<keyword evidence="6" id="KW-1185">Reference proteome</keyword>
<comment type="similarity">
    <text evidence="4">Belongs to the peptidase A25 family.</text>
</comment>
<dbReference type="RefSeq" id="WP_183773180.1">
    <property type="nucleotide sequence ID" value="NZ_CAWVEG010000182.1"/>
</dbReference>
<name>A0A7W8M4Z7_9FIRM</name>
<evidence type="ECO:0000256" key="3">
    <source>
        <dbReference type="ARBA" id="ARBA00023145"/>
    </source>
</evidence>
<evidence type="ECO:0000256" key="2">
    <source>
        <dbReference type="ARBA" id="ARBA00022801"/>
    </source>
</evidence>
<dbReference type="GO" id="GO:0006508">
    <property type="term" value="P:proteolysis"/>
    <property type="evidence" value="ECO:0007669"/>
    <property type="project" value="UniProtKB-UniRule"/>
</dbReference>
<dbReference type="Gene3D" id="3.40.50.1450">
    <property type="entry name" value="HybD-like"/>
    <property type="match status" value="1"/>
</dbReference>
<dbReference type="AlphaFoldDB" id="A0A7W8M4Z7"/>
<gene>
    <name evidence="4" type="primary">gpr</name>
    <name evidence="5" type="ORF">HNP82_001662</name>
</gene>
<dbReference type="EC" id="3.4.24.78" evidence="4"/>
<keyword evidence="1 4" id="KW-0645">Protease</keyword>
<accession>A0A7W8M4Z7</accession>
<dbReference type="NCBIfam" id="TIGR01441">
    <property type="entry name" value="GPR"/>
    <property type="match status" value="1"/>
</dbReference>
<protein>
    <recommendedName>
        <fullName evidence="4">Germination protease</fullName>
        <ecNumber evidence="4">3.4.24.78</ecNumber>
    </recommendedName>
    <alternativeName>
        <fullName evidence="4">GPR endopeptidase</fullName>
    </alternativeName>
    <alternativeName>
        <fullName evidence="4">Germination proteinase</fullName>
    </alternativeName>
    <alternativeName>
        <fullName evidence="4">Spore protease</fullName>
    </alternativeName>
</protein>
<dbReference type="PIRSF" id="PIRSF019549">
    <property type="entry name" value="Peptidase_A25"/>
    <property type="match status" value="1"/>
</dbReference>